<sequence>MDKVPMEPWSQEVVVIVRQFQDKKARLKGKSPVQVKEGTGEVDDEMSLEELYRELRQLALLSVGMKAATPGFHGSLSLTSPGHATVILLNEEDWKKHRDLLRPRGARLVIDFDVESLEVKETKPSSWLEKAKGKAMAKVAKVDEAIRKEKDAQQEQFKNSWM</sequence>
<gene>
    <name evidence="1" type="ORF">CLAFUR5_02634</name>
</gene>
<name>A0A9Q8LBH5_PASFU</name>
<reference evidence="1" key="1">
    <citation type="submission" date="2021-12" db="EMBL/GenBank/DDBJ databases">
        <authorList>
            <person name="Zaccaron A."/>
            <person name="Stergiopoulos I."/>
        </authorList>
    </citation>
    <scope>NUCLEOTIDE SEQUENCE</scope>
    <source>
        <strain evidence="1">Race5_Kim</strain>
    </source>
</reference>
<accession>A0A9Q8LBH5</accession>
<evidence type="ECO:0000313" key="2">
    <source>
        <dbReference type="Proteomes" id="UP000756132"/>
    </source>
</evidence>
<dbReference type="OMA" id="MAKVAMW"/>
<protein>
    <submittedName>
        <fullName evidence="1">Uncharacterized protein</fullName>
    </submittedName>
</protein>
<organism evidence="1 2">
    <name type="scientific">Passalora fulva</name>
    <name type="common">Tomato leaf mold</name>
    <name type="synonym">Cladosporium fulvum</name>
    <dbReference type="NCBI Taxonomy" id="5499"/>
    <lineage>
        <taxon>Eukaryota</taxon>
        <taxon>Fungi</taxon>
        <taxon>Dikarya</taxon>
        <taxon>Ascomycota</taxon>
        <taxon>Pezizomycotina</taxon>
        <taxon>Dothideomycetes</taxon>
        <taxon>Dothideomycetidae</taxon>
        <taxon>Mycosphaerellales</taxon>
        <taxon>Mycosphaerellaceae</taxon>
        <taxon>Fulvia</taxon>
    </lineage>
</organism>
<dbReference type="RefSeq" id="XP_047758718.1">
    <property type="nucleotide sequence ID" value="XM_047901782.1"/>
</dbReference>
<evidence type="ECO:0000313" key="1">
    <source>
        <dbReference type="EMBL" id="UJO14352.1"/>
    </source>
</evidence>
<keyword evidence="2" id="KW-1185">Reference proteome</keyword>
<dbReference type="KEGG" id="ffu:CLAFUR5_02634"/>
<proteinExistence type="predicted"/>
<reference evidence="1" key="2">
    <citation type="journal article" date="2022" name="Microb. Genom.">
        <title>A chromosome-scale genome assembly of the tomato pathogen Cladosporium fulvum reveals a compartmentalized genome architecture and the presence of a dispensable chromosome.</title>
        <authorList>
            <person name="Zaccaron A.Z."/>
            <person name="Chen L.H."/>
            <person name="Samaras A."/>
            <person name="Stergiopoulos I."/>
        </authorList>
    </citation>
    <scope>NUCLEOTIDE SEQUENCE</scope>
    <source>
        <strain evidence="1">Race5_Kim</strain>
    </source>
</reference>
<dbReference type="Proteomes" id="UP000756132">
    <property type="component" value="Chromosome 2"/>
</dbReference>
<dbReference type="GeneID" id="71982512"/>
<dbReference type="OrthoDB" id="10392570at2759"/>
<dbReference type="AlphaFoldDB" id="A0A9Q8LBH5"/>
<dbReference type="EMBL" id="CP090164">
    <property type="protein sequence ID" value="UJO14352.1"/>
    <property type="molecule type" value="Genomic_DNA"/>
</dbReference>